<organism evidence="1 2">
    <name type="scientific">Spiromyces aspiralis</name>
    <dbReference type="NCBI Taxonomy" id="68401"/>
    <lineage>
        <taxon>Eukaryota</taxon>
        <taxon>Fungi</taxon>
        <taxon>Fungi incertae sedis</taxon>
        <taxon>Zoopagomycota</taxon>
        <taxon>Kickxellomycotina</taxon>
        <taxon>Kickxellomycetes</taxon>
        <taxon>Kickxellales</taxon>
        <taxon>Kickxellaceae</taxon>
        <taxon>Spiromyces</taxon>
    </lineage>
</organism>
<dbReference type="Proteomes" id="UP001145114">
    <property type="component" value="Unassembled WGS sequence"/>
</dbReference>
<comment type="caution">
    <text evidence="1">The sequence shown here is derived from an EMBL/GenBank/DDBJ whole genome shotgun (WGS) entry which is preliminary data.</text>
</comment>
<protein>
    <submittedName>
        <fullName evidence="1">Actin cytoskeleton and mitosis protein</fullName>
    </submittedName>
</protein>
<accession>A0ACC1HHK5</accession>
<sequence length="479" mass="55595">MLNDPDTLEQRRLRFQRSSKASLLDQASLRKNRAKHRKKLEQQAQWRRQRDGLAENTNVGTCELMCPEFEQLDREVNREIDRFEYKPGTREVDPQRMVKKFRRSDAGAETPLPEDIRTPDSLVRTMDYLVSEIVSKDPEMRECHLFLWDRTRAIRRDFTYQNILDMRMVSVFEKIARFHILARHLMMTREGERSREEFSEKQESDQLSNTLLSLMEFYDRLRVKGVRCPNEAEFRAYHLIVHMFDPMVKLRVEMLPKDVFMASILQQALRLSRLAQSNNDYARDWAATNYLSAPSFVPLFFREIESPNTPYLLGCVAEYHFSRVRRSWLYAMMRSTGFKSGKGYPLEQLVERLGFDDVERCREFCCEFSISVADGGKVEFGKALMVDAGEHGGASGSYMHFKEPVPFPTNWSNHRILDHKRSGMAFEMLITHGDINIEVLLRPKSGITGTFAVLTPLASATTPLASSTRPAFGERPDGM</sequence>
<proteinExistence type="predicted"/>
<gene>
    <name evidence="1" type="primary">SAC3</name>
    <name evidence="1" type="ORF">EV182_004524</name>
</gene>
<name>A0ACC1HHK5_9FUNG</name>
<keyword evidence="2" id="KW-1185">Reference proteome</keyword>
<evidence type="ECO:0000313" key="2">
    <source>
        <dbReference type="Proteomes" id="UP001145114"/>
    </source>
</evidence>
<dbReference type="EMBL" id="JAMZIH010006548">
    <property type="protein sequence ID" value="KAJ1673804.1"/>
    <property type="molecule type" value="Genomic_DNA"/>
</dbReference>
<reference evidence="1" key="1">
    <citation type="submission" date="2022-06" db="EMBL/GenBank/DDBJ databases">
        <title>Phylogenomic reconstructions and comparative analyses of Kickxellomycotina fungi.</title>
        <authorList>
            <person name="Reynolds N.K."/>
            <person name="Stajich J.E."/>
            <person name="Barry K."/>
            <person name="Grigoriev I.V."/>
            <person name="Crous P."/>
            <person name="Smith M.E."/>
        </authorList>
    </citation>
    <scope>NUCLEOTIDE SEQUENCE</scope>
    <source>
        <strain evidence="1">RSA 2271</strain>
    </source>
</reference>
<evidence type="ECO:0000313" key="1">
    <source>
        <dbReference type="EMBL" id="KAJ1673804.1"/>
    </source>
</evidence>
<feature type="non-terminal residue" evidence="1">
    <location>
        <position position="479"/>
    </location>
</feature>